<evidence type="ECO:0000313" key="3">
    <source>
        <dbReference type="EMBL" id="KAL0490840.1"/>
    </source>
</evidence>
<evidence type="ECO:0000256" key="2">
    <source>
        <dbReference type="SAM" id="SignalP"/>
    </source>
</evidence>
<evidence type="ECO:0000256" key="1">
    <source>
        <dbReference type="SAM" id="MobiDB-lite"/>
    </source>
</evidence>
<feature type="region of interest" description="Disordered" evidence="1">
    <location>
        <begin position="288"/>
        <end position="320"/>
    </location>
</feature>
<keyword evidence="4" id="KW-1185">Reference proteome</keyword>
<dbReference type="EMBL" id="JAOPGA020001722">
    <property type="protein sequence ID" value="KAL0490840.1"/>
    <property type="molecule type" value="Genomic_DNA"/>
</dbReference>
<feature type="signal peptide" evidence="2">
    <location>
        <begin position="1"/>
        <end position="16"/>
    </location>
</feature>
<feature type="compositionally biased region" description="Low complexity" evidence="1">
    <location>
        <begin position="183"/>
        <end position="217"/>
    </location>
</feature>
<feature type="compositionally biased region" description="Low complexity" evidence="1">
    <location>
        <begin position="223"/>
        <end position="261"/>
    </location>
</feature>
<accession>A0AAW2ZMV8</accession>
<evidence type="ECO:0000313" key="4">
    <source>
        <dbReference type="Proteomes" id="UP001431209"/>
    </source>
</evidence>
<gene>
    <name evidence="3" type="ORF">AKO1_002474</name>
</gene>
<dbReference type="AlphaFoldDB" id="A0AAW2ZMV8"/>
<name>A0AAW2ZMV8_9EUKA</name>
<feature type="compositionally biased region" description="Low complexity" evidence="1">
    <location>
        <begin position="288"/>
        <end position="300"/>
    </location>
</feature>
<protein>
    <submittedName>
        <fullName evidence="3">Developmentally-regulated protein</fullName>
    </submittedName>
</protein>
<dbReference type="Proteomes" id="UP001431209">
    <property type="component" value="Unassembled WGS sequence"/>
</dbReference>
<reference evidence="3 4" key="1">
    <citation type="submission" date="2024-03" db="EMBL/GenBank/DDBJ databases">
        <title>The Acrasis kona genome and developmental transcriptomes reveal deep origins of eukaryotic multicellular pathways.</title>
        <authorList>
            <person name="Sheikh S."/>
            <person name="Fu C.-J."/>
            <person name="Brown M.W."/>
            <person name="Baldauf S.L."/>
        </authorList>
    </citation>
    <scope>NUCLEOTIDE SEQUENCE [LARGE SCALE GENOMIC DNA]</scope>
    <source>
        <strain evidence="3 4">ATCC MYA-3509</strain>
    </source>
</reference>
<feature type="region of interest" description="Disordered" evidence="1">
    <location>
        <begin position="180"/>
        <end position="263"/>
    </location>
</feature>
<organism evidence="3 4">
    <name type="scientific">Acrasis kona</name>
    <dbReference type="NCBI Taxonomy" id="1008807"/>
    <lineage>
        <taxon>Eukaryota</taxon>
        <taxon>Discoba</taxon>
        <taxon>Heterolobosea</taxon>
        <taxon>Tetramitia</taxon>
        <taxon>Eutetramitia</taxon>
        <taxon>Acrasidae</taxon>
        <taxon>Acrasis</taxon>
    </lineage>
</organism>
<feature type="chain" id="PRO_5043654865" evidence="2">
    <location>
        <begin position="17"/>
        <end position="341"/>
    </location>
</feature>
<keyword evidence="2" id="KW-0732">Signal</keyword>
<proteinExistence type="predicted"/>
<comment type="caution">
    <text evidence="3">The sequence shown here is derived from an EMBL/GenBank/DDBJ whole genome shotgun (WGS) entry which is preliminary data.</text>
</comment>
<sequence length="341" mass="35224">MYPLLYSLLLLSYCYGAVIYGVSDATSNTYTPQGKTCTSREEYNSYYPTYVALDLRNRKPATLVEFFVQGHGCLSDGNYLMSAYYKDLRTTLSNNAVCPTSPTSTPLDGSRLPNSASSCLYQYDATEVYNQAVARGQPQLVIAITAEAEESANGPSFGTKFYGYKRSSGSSYYLNIQGESTSSTGSLATTIPTTTTTPTTTRAPTSTASSTTTASPTSPTPSNPTTTSTAPSTTSSVPTTTKTPTVAPSLAPTSLAPSPSSDNTCPACACGSSAGKRRNSCPVCLPCTSQSASTTTPTTTKGPGSNESGDDNSRQSSATSHNSIAAVGALAAGVAAAVAIM</sequence>